<gene>
    <name evidence="1" type="ORF">ATY35_20310</name>
</gene>
<keyword evidence="2" id="KW-1185">Reference proteome</keyword>
<comment type="caution">
    <text evidence="1">The sequence shown here is derived from an EMBL/GenBank/DDBJ whole genome shotgun (WGS) entry which is preliminary data.</text>
</comment>
<organism evidence="1 2">
    <name type="scientific">Vibrio cidicii</name>
    <dbReference type="NCBI Taxonomy" id="1763883"/>
    <lineage>
        <taxon>Bacteria</taxon>
        <taxon>Pseudomonadati</taxon>
        <taxon>Pseudomonadota</taxon>
        <taxon>Gammaproteobacteria</taxon>
        <taxon>Vibrionales</taxon>
        <taxon>Vibrionaceae</taxon>
        <taxon>Vibrio</taxon>
    </lineage>
</organism>
<evidence type="ECO:0000313" key="1">
    <source>
        <dbReference type="EMBL" id="KYN80158.1"/>
    </source>
</evidence>
<evidence type="ECO:0000313" key="2">
    <source>
        <dbReference type="Proteomes" id="UP000075609"/>
    </source>
</evidence>
<reference evidence="1 2" key="1">
    <citation type="submission" date="2015-12" db="EMBL/GenBank/DDBJ databases">
        <authorList>
            <person name="Tarr C.L."/>
            <person name="Gladney L.M."/>
        </authorList>
    </citation>
    <scope>NUCLEOTIDE SEQUENCE [LARGE SCALE GENOMIC DNA]</scope>
    <source>
        <strain evidence="1 2">1048-83</strain>
    </source>
</reference>
<sequence>MAIHKHLSDAESCFDLYMNLSNQKYDEFVSALIDGNISDDFYNAKFIREISLVSAVATAHTLPEVMAQVITIALGLKFDKLRYISSKNVIKKMPDSELKERYSKLVTSDSYNYINAFSNMSKHVCLVKPMYTIDIFAGEYHGVKFDSFEYECKCYPAMLDKDLIGDIYNFRKSCVKVGSLINLNAC</sequence>
<proteinExistence type="predicted"/>
<name>A0ABR5VX88_9VIBR</name>
<dbReference type="Proteomes" id="UP000075609">
    <property type="component" value="Unassembled WGS sequence"/>
</dbReference>
<accession>A0ABR5VX88</accession>
<dbReference type="EMBL" id="LOBP01000205">
    <property type="protein sequence ID" value="KYN80158.1"/>
    <property type="molecule type" value="Genomic_DNA"/>
</dbReference>
<protein>
    <submittedName>
        <fullName evidence="1">Uncharacterized protein</fullName>
    </submittedName>
</protein>